<reference evidence="4 5" key="1">
    <citation type="submission" date="2020-06" db="EMBL/GenBank/DDBJ databases">
        <title>The yeast mating-type switching endonuclease HO is a domesticated member of an unorthodox homing genetic element family.</title>
        <authorList>
            <person name="Coughlan A.Y."/>
            <person name="Lombardi L."/>
            <person name="Braun-Galleani S."/>
            <person name="Martos A.R."/>
            <person name="Galeote V."/>
            <person name="Bigey F."/>
            <person name="Dequin S."/>
            <person name="Byrne K.P."/>
            <person name="Wolfe K.H."/>
        </authorList>
    </citation>
    <scope>NUCLEOTIDE SEQUENCE [LARGE SCALE GENOMIC DNA]</scope>
    <source>
        <strain evidence="4 5">CBS2947</strain>
    </source>
</reference>
<dbReference type="PANTHER" id="PTHR38402:SF1">
    <property type="entry name" value="MITOCHONDRIAL OUTER MEMBRANE PROTEIN OM14"/>
    <property type="match status" value="1"/>
</dbReference>
<evidence type="ECO:0000256" key="2">
    <source>
        <dbReference type="SAM" id="Phobius"/>
    </source>
</evidence>
<organism evidence="4 5">
    <name type="scientific">Torulaspora globosa</name>
    <dbReference type="NCBI Taxonomy" id="48254"/>
    <lineage>
        <taxon>Eukaryota</taxon>
        <taxon>Fungi</taxon>
        <taxon>Dikarya</taxon>
        <taxon>Ascomycota</taxon>
        <taxon>Saccharomycotina</taxon>
        <taxon>Saccharomycetes</taxon>
        <taxon>Saccharomycetales</taxon>
        <taxon>Saccharomycetaceae</taxon>
        <taxon>Torulaspora</taxon>
    </lineage>
</organism>
<feature type="transmembrane region" description="Helical" evidence="2">
    <location>
        <begin position="86"/>
        <end position="106"/>
    </location>
</feature>
<gene>
    <name evidence="4" type="ORF">HG537_0G03530</name>
</gene>
<sequence length="150" mass="16778">MSEPHAEHSKRVEKHAEKAGEELKKAAEEIKKDEPYYREKAHECSNYIWVKFYEAANYVYGTAQTSVQYARGAACRAFTELKNPVILLNVLAGSGVIGALLTGYAKYDTRYLKNKSDGDILCLVGSATALLAIDTVLSVKYYSKYDKKKP</sequence>
<evidence type="ECO:0000259" key="3">
    <source>
        <dbReference type="Pfam" id="PF17304"/>
    </source>
</evidence>
<dbReference type="GO" id="GO:0006626">
    <property type="term" value="P:protein targeting to mitochondrion"/>
    <property type="evidence" value="ECO:0007669"/>
    <property type="project" value="TreeGrafter"/>
</dbReference>
<dbReference type="InterPro" id="IPR039453">
    <property type="entry name" value="OM14_C"/>
</dbReference>
<name>A0A7H9HWK6_9SACH</name>
<feature type="domain" description="Mitochondrial outer membrane protein OM14 C-terminal" evidence="3">
    <location>
        <begin position="79"/>
        <end position="148"/>
    </location>
</feature>
<keyword evidence="5" id="KW-1185">Reference proteome</keyword>
<accession>A0A7H9HWK6</accession>
<dbReference type="GO" id="GO:0005741">
    <property type="term" value="C:mitochondrial outer membrane"/>
    <property type="evidence" value="ECO:0007669"/>
    <property type="project" value="InterPro"/>
</dbReference>
<dbReference type="AlphaFoldDB" id="A0A7H9HWK6"/>
<evidence type="ECO:0000256" key="1">
    <source>
        <dbReference type="SAM" id="MobiDB-lite"/>
    </source>
</evidence>
<dbReference type="InterPro" id="IPR039454">
    <property type="entry name" value="OM14"/>
</dbReference>
<feature type="region of interest" description="Disordered" evidence="1">
    <location>
        <begin position="1"/>
        <end position="21"/>
    </location>
</feature>
<keyword evidence="2" id="KW-0812">Transmembrane</keyword>
<protein>
    <recommendedName>
        <fullName evidence="3">Mitochondrial outer membrane protein OM14 C-terminal domain-containing protein</fullName>
    </recommendedName>
</protein>
<dbReference type="OrthoDB" id="4034431at2759"/>
<proteinExistence type="predicted"/>
<dbReference type="Pfam" id="PF17304">
    <property type="entry name" value="OM14_C"/>
    <property type="match status" value="1"/>
</dbReference>
<dbReference type="GO" id="GO:1990593">
    <property type="term" value="F:nascent polypeptide-associated complex binding"/>
    <property type="evidence" value="ECO:0007669"/>
    <property type="project" value="InterPro"/>
</dbReference>
<dbReference type="Proteomes" id="UP000510647">
    <property type="component" value="Chromosome 7"/>
</dbReference>
<dbReference type="EMBL" id="CP059273">
    <property type="protein sequence ID" value="QLQ82098.1"/>
    <property type="molecule type" value="Genomic_DNA"/>
</dbReference>
<keyword evidence="2" id="KW-0472">Membrane</keyword>
<feature type="transmembrane region" description="Helical" evidence="2">
    <location>
        <begin position="118"/>
        <end position="139"/>
    </location>
</feature>
<evidence type="ECO:0000313" key="4">
    <source>
        <dbReference type="EMBL" id="QLQ82098.1"/>
    </source>
</evidence>
<dbReference type="PANTHER" id="PTHR38402">
    <property type="entry name" value="MITOCHONDRIAL OUTER MEMBRANE PROTEIN OM14"/>
    <property type="match status" value="1"/>
</dbReference>
<keyword evidence="2" id="KW-1133">Transmembrane helix</keyword>
<evidence type="ECO:0000313" key="5">
    <source>
        <dbReference type="Proteomes" id="UP000510647"/>
    </source>
</evidence>